<evidence type="ECO:0000313" key="2">
    <source>
        <dbReference type="EMBL" id="KAK7368556.1"/>
    </source>
</evidence>
<feature type="transmembrane region" description="Helical" evidence="1">
    <location>
        <begin position="50"/>
        <end position="70"/>
    </location>
</feature>
<evidence type="ECO:0000256" key="1">
    <source>
        <dbReference type="SAM" id="Phobius"/>
    </source>
</evidence>
<dbReference type="EMBL" id="JAYMYR010000004">
    <property type="protein sequence ID" value="KAK7368556.1"/>
    <property type="molecule type" value="Genomic_DNA"/>
</dbReference>
<protein>
    <submittedName>
        <fullName evidence="2">Uncharacterized protein</fullName>
    </submittedName>
</protein>
<keyword evidence="1" id="KW-0472">Membrane</keyword>
<gene>
    <name evidence="2" type="ORF">VNO80_10583</name>
</gene>
<dbReference type="AlphaFoldDB" id="A0AAN9RDJ6"/>
<evidence type="ECO:0000313" key="3">
    <source>
        <dbReference type="Proteomes" id="UP001374584"/>
    </source>
</evidence>
<accession>A0AAN9RDJ6</accession>
<dbReference type="Proteomes" id="UP001374584">
    <property type="component" value="Unassembled WGS sequence"/>
</dbReference>
<reference evidence="2 3" key="1">
    <citation type="submission" date="2024-01" db="EMBL/GenBank/DDBJ databases">
        <title>The genomes of 5 underutilized Papilionoideae crops provide insights into root nodulation and disease resistanc.</title>
        <authorList>
            <person name="Jiang F."/>
        </authorList>
    </citation>
    <scope>NUCLEOTIDE SEQUENCE [LARGE SCALE GENOMIC DNA]</scope>
    <source>
        <strain evidence="2">JINMINGXINNONG_FW02</strain>
        <tissue evidence="2">Leaves</tissue>
    </source>
</reference>
<sequence>MFLVMWKPNGGILLGFIVSSDPVNDASEAISPLCLMNCLNGLYESGLMNLTRLLVLFSYAITAMSILGGVT</sequence>
<keyword evidence="3" id="KW-1185">Reference proteome</keyword>
<keyword evidence="1" id="KW-1133">Transmembrane helix</keyword>
<proteinExistence type="predicted"/>
<name>A0AAN9RDJ6_PHACN</name>
<keyword evidence="1" id="KW-0812">Transmembrane</keyword>
<organism evidence="2 3">
    <name type="scientific">Phaseolus coccineus</name>
    <name type="common">Scarlet runner bean</name>
    <name type="synonym">Phaseolus multiflorus</name>
    <dbReference type="NCBI Taxonomy" id="3886"/>
    <lineage>
        <taxon>Eukaryota</taxon>
        <taxon>Viridiplantae</taxon>
        <taxon>Streptophyta</taxon>
        <taxon>Embryophyta</taxon>
        <taxon>Tracheophyta</taxon>
        <taxon>Spermatophyta</taxon>
        <taxon>Magnoliopsida</taxon>
        <taxon>eudicotyledons</taxon>
        <taxon>Gunneridae</taxon>
        <taxon>Pentapetalae</taxon>
        <taxon>rosids</taxon>
        <taxon>fabids</taxon>
        <taxon>Fabales</taxon>
        <taxon>Fabaceae</taxon>
        <taxon>Papilionoideae</taxon>
        <taxon>50 kb inversion clade</taxon>
        <taxon>NPAAA clade</taxon>
        <taxon>indigoferoid/millettioid clade</taxon>
        <taxon>Phaseoleae</taxon>
        <taxon>Phaseolus</taxon>
    </lineage>
</organism>
<comment type="caution">
    <text evidence="2">The sequence shown here is derived from an EMBL/GenBank/DDBJ whole genome shotgun (WGS) entry which is preliminary data.</text>
</comment>